<dbReference type="InterPro" id="IPR051836">
    <property type="entry name" value="Kremen_rcpt"/>
</dbReference>
<evidence type="ECO:0000256" key="6">
    <source>
        <dbReference type="ARBA" id="ARBA00023180"/>
    </source>
</evidence>
<evidence type="ECO:0000256" key="2">
    <source>
        <dbReference type="ARBA" id="ARBA00022692"/>
    </source>
</evidence>
<evidence type="ECO:0000256" key="4">
    <source>
        <dbReference type="ARBA" id="ARBA00022989"/>
    </source>
</evidence>
<feature type="domain" description="WSC" evidence="7">
    <location>
        <begin position="80"/>
        <end position="173"/>
    </location>
</feature>
<organism evidence="8 9">
    <name type="scientific">Rhodocollybia butyracea</name>
    <dbReference type="NCBI Taxonomy" id="206335"/>
    <lineage>
        <taxon>Eukaryota</taxon>
        <taxon>Fungi</taxon>
        <taxon>Dikarya</taxon>
        <taxon>Basidiomycota</taxon>
        <taxon>Agaricomycotina</taxon>
        <taxon>Agaricomycetes</taxon>
        <taxon>Agaricomycetidae</taxon>
        <taxon>Agaricales</taxon>
        <taxon>Marasmiineae</taxon>
        <taxon>Omphalotaceae</taxon>
        <taxon>Rhodocollybia</taxon>
    </lineage>
</organism>
<dbReference type="Proteomes" id="UP000772434">
    <property type="component" value="Unassembled WGS sequence"/>
</dbReference>
<dbReference type="PROSITE" id="PS51212">
    <property type="entry name" value="WSC"/>
    <property type="match status" value="2"/>
</dbReference>
<dbReference type="EMBL" id="JADNRY010000195">
    <property type="protein sequence ID" value="KAF9061643.1"/>
    <property type="molecule type" value="Genomic_DNA"/>
</dbReference>
<keyword evidence="3" id="KW-0732">Signal</keyword>
<keyword evidence="5" id="KW-0472">Membrane</keyword>
<comment type="subcellular location">
    <subcellularLocation>
        <location evidence="1">Membrane</location>
        <topology evidence="1">Single-pass membrane protein</topology>
    </subcellularLocation>
</comment>
<keyword evidence="4" id="KW-1133">Transmembrane helix</keyword>
<evidence type="ECO:0000259" key="7">
    <source>
        <dbReference type="PROSITE" id="PS51212"/>
    </source>
</evidence>
<protein>
    <submittedName>
        <fullName evidence="8">WSC domain-containing protein</fullName>
    </submittedName>
</protein>
<evidence type="ECO:0000313" key="8">
    <source>
        <dbReference type="EMBL" id="KAF9061643.1"/>
    </source>
</evidence>
<gene>
    <name evidence="8" type="ORF">BDP27DRAFT_325972</name>
</gene>
<keyword evidence="9" id="KW-1185">Reference proteome</keyword>
<dbReference type="AlphaFoldDB" id="A0A9P5PD47"/>
<dbReference type="Pfam" id="PF01822">
    <property type="entry name" value="WSC"/>
    <property type="match status" value="2"/>
</dbReference>
<feature type="domain" description="WSC" evidence="7">
    <location>
        <begin position="1"/>
        <end position="68"/>
    </location>
</feature>
<dbReference type="SMART" id="SM00321">
    <property type="entry name" value="WSC"/>
    <property type="match status" value="2"/>
</dbReference>
<evidence type="ECO:0000313" key="9">
    <source>
        <dbReference type="Proteomes" id="UP000772434"/>
    </source>
</evidence>
<sequence>MTVQGCVAFCSSVNYIYAGVEFADECYCDSTIQIPSVPSPLANCDEPCAGNSSELCGGMNNILIYTNGEPAPVLVQDVEQWSYAGCFTDSVDERVLTVAIDIPAGVTAESCLPACQTEGFVIAGLENGQECWCGNTLGNSSVHVSDNECTTVCVSDHDQYCGAPNRLALYQFASNSSSLPPATCAQTDIANFTLVAKLNDAPQVDRRVRWS</sequence>
<dbReference type="OrthoDB" id="5985073at2759"/>
<dbReference type="PANTHER" id="PTHR24269:SF16">
    <property type="entry name" value="PROTEIN SLG1"/>
    <property type="match status" value="1"/>
</dbReference>
<keyword evidence="2" id="KW-0812">Transmembrane</keyword>
<evidence type="ECO:0000256" key="3">
    <source>
        <dbReference type="ARBA" id="ARBA00022729"/>
    </source>
</evidence>
<proteinExistence type="predicted"/>
<keyword evidence="6" id="KW-0325">Glycoprotein</keyword>
<comment type="caution">
    <text evidence="8">The sequence shown here is derived from an EMBL/GenBank/DDBJ whole genome shotgun (WGS) entry which is preliminary data.</text>
</comment>
<evidence type="ECO:0000256" key="5">
    <source>
        <dbReference type="ARBA" id="ARBA00023136"/>
    </source>
</evidence>
<dbReference type="PANTHER" id="PTHR24269">
    <property type="entry name" value="KREMEN PROTEIN"/>
    <property type="match status" value="1"/>
</dbReference>
<name>A0A9P5PD47_9AGAR</name>
<reference evidence="8" key="1">
    <citation type="submission" date="2020-11" db="EMBL/GenBank/DDBJ databases">
        <authorList>
            <consortium name="DOE Joint Genome Institute"/>
            <person name="Ahrendt S."/>
            <person name="Riley R."/>
            <person name="Andreopoulos W."/>
            <person name="Labutti K."/>
            <person name="Pangilinan J."/>
            <person name="Ruiz-Duenas F.J."/>
            <person name="Barrasa J.M."/>
            <person name="Sanchez-Garcia M."/>
            <person name="Camarero S."/>
            <person name="Miyauchi S."/>
            <person name="Serrano A."/>
            <person name="Linde D."/>
            <person name="Babiker R."/>
            <person name="Drula E."/>
            <person name="Ayuso-Fernandez I."/>
            <person name="Pacheco R."/>
            <person name="Padilla G."/>
            <person name="Ferreira P."/>
            <person name="Barriuso J."/>
            <person name="Kellner H."/>
            <person name="Castanera R."/>
            <person name="Alfaro M."/>
            <person name="Ramirez L."/>
            <person name="Pisabarro A.G."/>
            <person name="Kuo A."/>
            <person name="Tritt A."/>
            <person name="Lipzen A."/>
            <person name="He G."/>
            <person name="Yan M."/>
            <person name="Ng V."/>
            <person name="Cullen D."/>
            <person name="Martin F."/>
            <person name="Rosso M.-N."/>
            <person name="Henrissat B."/>
            <person name="Hibbett D."/>
            <person name="Martinez A.T."/>
            <person name="Grigoriev I.V."/>
        </authorList>
    </citation>
    <scope>NUCLEOTIDE SEQUENCE</scope>
    <source>
        <strain evidence="8">AH 40177</strain>
    </source>
</reference>
<evidence type="ECO:0000256" key="1">
    <source>
        <dbReference type="ARBA" id="ARBA00004167"/>
    </source>
</evidence>
<accession>A0A9P5PD47</accession>
<dbReference type="InterPro" id="IPR002889">
    <property type="entry name" value="WSC_carb-bd"/>
</dbReference>
<dbReference type="GO" id="GO:0005886">
    <property type="term" value="C:plasma membrane"/>
    <property type="evidence" value="ECO:0007669"/>
    <property type="project" value="TreeGrafter"/>
</dbReference>